<dbReference type="Gene3D" id="3.10.50.10">
    <property type="match status" value="1"/>
</dbReference>
<dbReference type="AlphaFoldDB" id="A0AAD5P6W2"/>
<dbReference type="GO" id="GO:0008061">
    <property type="term" value="F:chitin binding"/>
    <property type="evidence" value="ECO:0007669"/>
    <property type="project" value="InterPro"/>
</dbReference>
<feature type="domain" description="GH18" evidence="2">
    <location>
        <begin position="23"/>
        <end position="387"/>
    </location>
</feature>
<evidence type="ECO:0000259" key="2">
    <source>
        <dbReference type="PROSITE" id="PS51910"/>
    </source>
</evidence>
<dbReference type="GO" id="GO:0005975">
    <property type="term" value="P:carbohydrate metabolic process"/>
    <property type="evidence" value="ECO:0007669"/>
    <property type="project" value="InterPro"/>
</dbReference>
<dbReference type="SMART" id="SM00636">
    <property type="entry name" value="Glyco_18"/>
    <property type="match status" value="1"/>
</dbReference>
<dbReference type="InterPro" id="IPR017853">
    <property type="entry name" value="GH"/>
</dbReference>
<dbReference type="Pfam" id="PF00704">
    <property type="entry name" value="Glyco_hydro_18"/>
    <property type="match status" value="1"/>
</dbReference>
<comment type="caution">
    <text evidence="3">The sequence shown here is derived from an EMBL/GenBank/DDBJ whole genome shotgun (WGS) entry which is preliminary data.</text>
</comment>
<dbReference type="PROSITE" id="PS51910">
    <property type="entry name" value="GH18_2"/>
    <property type="match status" value="1"/>
</dbReference>
<proteinExistence type="predicted"/>
<accession>A0AAD5P6W2</accession>
<dbReference type="InterPro" id="IPR011583">
    <property type="entry name" value="Chitinase_II/V-like_cat"/>
</dbReference>
<evidence type="ECO:0000256" key="1">
    <source>
        <dbReference type="SAM" id="SignalP"/>
    </source>
</evidence>
<dbReference type="GO" id="GO:0005576">
    <property type="term" value="C:extracellular region"/>
    <property type="evidence" value="ECO:0007669"/>
    <property type="project" value="TreeGrafter"/>
</dbReference>
<sequence length="387" mass="43783">MAVISIWITLFLVALTTSVSAKRTLIGYFPNWLYANYPVEQIPYNEYTHIHYAFSILNNEDNLPSFPDDWAVENYLPKIVQLAHEAGTKILLSIGGWTGSQRFSPMVASSDARKAFIDWNLDFIEEYGTDGVDLDWEYPGRQGAGCNEIAPKDSKNYVLLLQELREALDERFPDDYKEISMAVHVDPFVDKNGEPMEDVSAFVPTVDRINIMTYDINGAWASETGPNAPFQHEEDKGAKFSFVESIRKWKEAGFPAEKITAGLAFYGRSIQAQVDMTKNPSIQYQKAKVGAPKGDADDAYWSDPYCASDVDGTSGVWKWRNLRSEGILLDDTVTAGEGWERYWDDVSKTPWLFNPQNNIYISYDDPQSIQIKVDHALCEDLAGVMVW</sequence>
<dbReference type="EMBL" id="JAIXMP010000073">
    <property type="protein sequence ID" value="KAI9243398.1"/>
    <property type="molecule type" value="Genomic_DNA"/>
</dbReference>
<dbReference type="InterPro" id="IPR001223">
    <property type="entry name" value="Glyco_hydro18_cat"/>
</dbReference>
<dbReference type="GO" id="GO:0004568">
    <property type="term" value="F:chitinase activity"/>
    <property type="evidence" value="ECO:0007669"/>
    <property type="project" value="TreeGrafter"/>
</dbReference>
<dbReference type="Gene3D" id="3.20.20.80">
    <property type="entry name" value="Glycosidases"/>
    <property type="match status" value="1"/>
</dbReference>
<dbReference type="PANTHER" id="PTHR11177:SF392">
    <property type="entry name" value="HAP41P"/>
    <property type="match status" value="1"/>
</dbReference>
<reference evidence="3" key="1">
    <citation type="journal article" date="2022" name="IScience">
        <title>Evolution of zygomycete secretomes and the origins of terrestrial fungal ecologies.</title>
        <authorList>
            <person name="Chang Y."/>
            <person name="Wang Y."/>
            <person name="Mondo S."/>
            <person name="Ahrendt S."/>
            <person name="Andreopoulos W."/>
            <person name="Barry K."/>
            <person name="Beard J."/>
            <person name="Benny G.L."/>
            <person name="Blankenship S."/>
            <person name="Bonito G."/>
            <person name="Cuomo C."/>
            <person name="Desiro A."/>
            <person name="Gervers K.A."/>
            <person name="Hundley H."/>
            <person name="Kuo A."/>
            <person name="LaButti K."/>
            <person name="Lang B.F."/>
            <person name="Lipzen A."/>
            <person name="O'Donnell K."/>
            <person name="Pangilinan J."/>
            <person name="Reynolds N."/>
            <person name="Sandor L."/>
            <person name="Smith M.E."/>
            <person name="Tsang A."/>
            <person name="Grigoriev I.V."/>
            <person name="Stajich J.E."/>
            <person name="Spatafora J.W."/>
        </authorList>
    </citation>
    <scope>NUCLEOTIDE SEQUENCE</scope>
    <source>
        <strain evidence="3">RSA 2281</strain>
    </source>
</reference>
<keyword evidence="4" id="KW-1185">Reference proteome</keyword>
<feature type="chain" id="PRO_5042192729" evidence="1">
    <location>
        <begin position="22"/>
        <end position="387"/>
    </location>
</feature>
<dbReference type="GO" id="GO:0006032">
    <property type="term" value="P:chitin catabolic process"/>
    <property type="evidence" value="ECO:0007669"/>
    <property type="project" value="TreeGrafter"/>
</dbReference>
<dbReference type="SUPFAM" id="SSF51445">
    <property type="entry name" value="(Trans)glycosidases"/>
    <property type="match status" value="1"/>
</dbReference>
<keyword evidence="3" id="KW-0378">Hydrolase</keyword>
<dbReference type="SUPFAM" id="SSF54556">
    <property type="entry name" value="Chitinase insertion domain"/>
    <property type="match status" value="1"/>
</dbReference>
<organism evidence="3 4">
    <name type="scientific">Phascolomyces articulosus</name>
    <dbReference type="NCBI Taxonomy" id="60185"/>
    <lineage>
        <taxon>Eukaryota</taxon>
        <taxon>Fungi</taxon>
        <taxon>Fungi incertae sedis</taxon>
        <taxon>Mucoromycota</taxon>
        <taxon>Mucoromycotina</taxon>
        <taxon>Mucoromycetes</taxon>
        <taxon>Mucorales</taxon>
        <taxon>Lichtheimiaceae</taxon>
        <taxon>Phascolomyces</taxon>
    </lineage>
</organism>
<dbReference type="PANTHER" id="PTHR11177">
    <property type="entry name" value="CHITINASE"/>
    <property type="match status" value="1"/>
</dbReference>
<gene>
    <name evidence="3" type="ORF">BDA99DRAFT_549463</name>
</gene>
<name>A0AAD5P6W2_9FUNG</name>
<dbReference type="Proteomes" id="UP001209540">
    <property type="component" value="Unassembled WGS sequence"/>
</dbReference>
<evidence type="ECO:0000313" key="4">
    <source>
        <dbReference type="Proteomes" id="UP001209540"/>
    </source>
</evidence>
<evidence type="ECO:0000313" key="3">
    <source>
        <dbReference type="EMBL" id="KAI9243398.1"/>
    </source>
</evidence>
<reference evidence="3" key="2">
    <citation type="submission" date="2023-02" db="EMBL/GenBank/DDBJ databases">
        <authorList>
            <consortium name="DOE Joint Genome Institute"/>
            <person name="Mondo S.J."/>
            <person name="Chang Y."/>
            <person name="Wang Y."/>
            <person name="Ahrendt S."/>
            <person name="Andreopoulos W."/>
            <person name="Barry K."/>
            <person name="Beard J."/>
            <person name="Benny G.L."/>
            <person name="Blankenship S."/>
            <person name="Bonito G."/>
            <person name="Cuomo C."/>
            <person name="Desiro A."/>
            <person name="Gervers K.A."/>
            <person name="Hundley H."/>
            <person name="Kuo A."/>
            <person name="LaButti K."/>
            <person name="Lang B.F."/>
            <person name="Lipzen A."/>
            <person name="O'Donnell K."/>
            <person name="Pangilinan J."/>
            <person name="Reynolds N."/>
            <person name="Sandor L."/>
            <person name="Smith M.W."/>
            <person name="Tsang A."/>
            <person name="Grigoriev I.V."/>
            <person name="Stajich J.E."/>
            <person name="Spatafora J.W."/>
        </authorList>
    </citation>
    <scope>NUCLEOTIDE SEQUENCE</scope>
    <source>
        <strain evidence="3">RSA 2281</strain>
    </source>
</reference>
<feature type="signal peptide" evidence="1">
    <location>
        <begin position="1"/>
        <end position="21"/>
    </location>
</feature>
<dbReference type="InterPro" id="IPR050314">
    <property type="entry name" value="Glycosyl_Hydrlase_18"/>
</dbReference>
<keyword evidence="1" id="KW-0732">Signal</keyword>
<dbReference type="InterPro" id="IPR029070">
    <property type="entry name" value="Chitinase_insertion_sf"/>
</dbReference>
<protein>
    <submittedName>
        <fullName evidence="3">Glycoside hydrolase</fullName>
    </submittedName>
</protein>